<dbReference type="EMBL" id="JACNJN010000141">
    <property type="protein sequence ID" value="MBC8336130.1"/>
    <property type="molecule type" value="Genomic_DNA"/>
</dbReference>
<accession>A0A8J6NMW0</accession>
<dbReference type="SUPFAM" id="SSF55144">
    <property type="entry name" value="LigT-like"/>
    <property type="match status" value="1"/>
</dbReference>
<evidence type="ECO:0000313" key="2">
    <source>
        <dbReference type="Proteomes" id="UP000614469"/>
    </source>
</evidence>
<dbReference type="InterPro" id="IPR009097">
    <property type="entry name" value="Cyclic_Pdiesterase"/>
</dbReference>
<dbReference type="Gene3D" id="3.90.1140.10">
    <property type="entry name" value="Cyclic phosphodiesterase"/>
    <property type="match status" value="1"/>
</dbReference>
<dbReference type="Pfam" id="PF13563">
    <property type="entry name" value="2_5_RNA_ligase2"/>
    <property type="match status" value="1"/>
</dbReference>
<evidence type="ECO:0000313" key="1">
    <source>
        <dbReference type="EMBL" id="MBC8336130.1"/>
    </source>
</evidence>
<protein>
    <submittedName>
        <fullName evidence="1">2'-5' RNA ligase family protein</fullName>
    </submittedName>
</protein>
<comment type="caution">
    <text evidence="1">The sequence shown here is derived from an EMBL/GenBank/DDBJ whole genome shotgun (WGS) entry which is preliminary data.</text>
</comment>
<keyword evidence="1" id="KW-0436">Ligase</keyword>
<dbReference type="AlphaFoldDB" id="A0A8J6NMW0"/>
<reference evidence="1 2" key="1">
    <citation type="submission" date="2020-08" db="EMBL/GenBank/DDBJ databases">
        <title>Bridging the membrane lipid divide: bacteria of the FCB group superphylum have the potential to synthesize archaeal ether lipids.</title>
        <authorList>
            <person name="Villanueva L."/>
            <person name="Von Meijenfeldt F.A.B."/>
            <person name="Westbye A.B."/>
            <person name="Yadav S."/>
            <person name="Hopmans E.C."/>
            <person name="Dutilh B.E."/>
            <person name="Sinninghe Damste J.S."/>
        </authorList>
    </citation>
    <scope>NUCLEOTIDE SEQUENCE [LARGE SCALE GENOMIC DNA]</scope>
    <source>
        <strain evidence="1">NIOZ-UU36</strain>
    </source>
</reference>
<gene>
    <name evidence="1" type="ORF">H8E29_12750</name>
</gene>
<dbReference type="Proteomes" id="UP000614469">
    <property type="component" value="Unassembled WGS sequence"/>
</dbReference>
<organism evidence="1 2">
    <name type="scientific">Candidatus Desulfolinea nitratireducens</name>
    <dbReference type="NCBI Taxonomy" id="2841698"/>
    <lineage>
        <taxon>Bacteria</taxon>
        <taxon>Bacillati</taxon>
        <taxon>Chloroflexota</taxon>
        <taxon>Anaerolineae</taxon>
        <taxon>Anaerolineales</taxon>
        <taxon>Anaerolineales incertae sedis</taxon>
        <taxon>Candidatus Desulfolinea</taxon>
    </lineage>
</organism>
<name>A0A8J6NMW0_9CHLR</name>
<sequence length="207" mass="24049">MLSQVPTTIPAEIRDYPEWRCGRESYAVWVLRCDQSRAIHNLFNAAREHLKGYLLKPYHRQPHITLFVCGFLVEEDQYNDDFTQTQLDAQVQALDKANSQSFEIEIGGMNSFASAPFLEIRDPEGGIPRLREVLSRGAPEFRTAPYRPHLTLGLYAEVFPSEKVLERMAAFSSEPLWWRVERVSLARYRAKEIAGELSYEYEHWLKP</sequence>
<dbReference type="GO" id="GO:0016874">
    <property type="term" value="F:ligase activity"/>
    <property type="evidence" value="ECO:0007669"/>
    <property type="project" value="UniProtKB-KW"/>
</dbReference>
<proteinExistence type="predicted"/>